<evidence type="ECO:0000313" key="10">
    <source>
        <dbReference type="EMBL" id="WNC70854.1"/>
    </source>
</evidence>
<evidence type="ECO:0000256" key="2">
    <source>
        <dbReference type="ARBA" id="ARBA00022723"/>
    </source>
</evidence>
<keyword evidence="2" id="KW-0479">Metal-binding</keyword>
<evidence type="ECO:0000256" key="4">
    <source>
        <dbReference type="ARBA" id="ARBA00022896"/>
    </source>
</evidence>
<dbReference type="InterPro" id="IPR045054">
    <property type="entry name" value="P4HA-like"/>
</dbReference>
<dbReference type="InterPro" id="IPR006620">
    <property type="entry name" value="Pro_4_hyd_alph"/>
</dbReference>
<evidence type="ECO:0000313" key="11">
    <source>
        <dbReference type="Proteomes" id="UP001258994"/>
    </source>
</evidence>
<comment type="cofactor">
    <cofactor evidence="1">
        <name>L-ascorbate</name>
        <dbReference type="ChEBI" id="CHEBI:38290"/>
    </cofactor>
</comment>
<dbReference type="Gene3D" id="2.60.120.620">
    <property type="entry name" value="q2cbj1_9rhob like domain"/>
    <property type="match status" value="1"/>
</dbReference>
<dbReference type="Gene3D" id="1.25.40.10">
    <property type="entry name" value="Tetratricopeptide repeat domain"/>
    <property type="match status" value="1"/>
</dbReference>
<dbReference type="PANTHER" id="PTHR10869">
    <property type="entry name" value="PROLYL 4-HYDROXYLASE ALPHA SUBUNIT"/>
    <property type="match status" value="1"/>
</dbReference>
<keyword evidence="5" id="KW-0223">Dioxygenase</keyword>
<evidence type="ECO:0000256" key="5">
    <source>
        <dbReference type="ARBA" id="ARBA00022964"/>
    </source>
</evidence>
<evidence type="ECO:0000256" key="8">
    <source>
        <dbReference type="ARBA" id="ARBA00023180"/>
    </source>
</evidence>
<accession>A0ABY9TQK7</accession>
<evidence type="ECO:0000256" key="6">
    <source>
        <dbReference type="ARBA" id="ARBA00023002"/>
    </source>
</evidence>
<proteinExistence type="predicted"/>
<reference evidence="11" key="1">
    <citation type="submission" date="2023-09" db="EMBL/GenBank/DDBJ databases">
        <authorList>
            <person name="Li S."/>
            <person name="Li X."/>
            <person name="Zhang C."/>
            <person name="Zhao Z."/>
        </authorList>
    </citation>
    <scope>NUCLEOTIDE SEQUENCE [LARGE SCALE GENOMIC DNA]</scope>
    <source>
        <strain evidence="11">SQ149</strain>
    </source>
</reference>
<keyword evidence="4" id="KW-0847">Vitamin C</keyword>
<protein>
    <submittedName>
        <fullName evidence="10">2OG-Fe(II) oxygenase</fullName>
    </submittedName>
</protein>
<keyword evidence="8" id="KW-0325">Glycoprotein</keyword>
<dbReference type="Proteomes" id="UP001258994">
    <property type="component" value="Chromosome"/>
</dbReference>
<keyword evidence="3" id="KW-0256">Endoplasmic reticulum</keyword>
<dbReference type="EMBL" id="CP134145">
    <property type="protein sequence ID" value="WNC70854.1"/>
    <property type="molecule type" value="Genomic_DNA"/>
</dbReference>
<keyword evidence="11" id="KW-1185">Reference proteome</keyword>
<dbReference type="InterPro" id="IPR044862">
    <property type="entry name" value="Pro_4_hyd_alph_FE2OG_OXY"/>
</dbReference>
<evidence type="ECO:0000256" key="1">
    <source>
        <dbReference type="ARBA" id="ARBA00001961"/>
    </source>
</evidence>
<dbReference type="SMART" id="SM00702">
    <property type="entry name" value="P4Hc"/>
    <property type="match status" value="1"/>
</dbReference>
<feature type="domain" description="Fe2OG dioxygenase" evidence="9">
    <location>
        <begin position="260"/>
        <end position="370"/>
    </location>
</feature>
<name>A0ABY9TQK7_9GAMM</name>
<dbReference type="SUPFAM" id="SSF81901">
    <property type="entry name" value="HCP-like"/>
    <property type="match status" value="1"/>
</dbReference>
<dbReference type="PANTHER" id="PTHR10869:SF246">
    <property type="entry name" value="TRANSMEMBRANE PROLYL 4-HYDROXYLASE"/>
    <property type="match status" value="1"/>
</dbReference>
<dbReference type="Pfam" id="PF13640">
    <property type="entry name" value="2OG-FeII_Oxy_3"/>
    <property type="match status" value="1"/>
</dbReference>
<dbReference type="InterPro" id="IPR011990">
    <property type="entry name" value="TPR-like_helical_dom_sf"/>
</dbReference>
<gene>
    <name evidence="10" type="ORF">RGQ13_12005</name>
</gene>
<evidence type="ECO:0000256" key="7">
    <source>
        <dbReference type="ARBA" id="ARBA00023004"/>
    </source>
</evidence>
<organism evidence="10 11">
    <name type="scientific">Thalassotalea psychrophila</name>
    <dbReference type="NCBI Taxonomy" id="3065647"/>
    <lineage>
        <taxon>Bacteria</taxon>
        <taxon>Pseudomonadati</taxon>
        <taxon>Pseudomonadota</taxon>
        <taxon>Gammaproteobacteria</taxon>
        <taxon>Alteromonadales</taxon>
        <taxon>Colwelliaceae</taxon>
        <taxon>Thalassotalea</taxon>
    </lineage>
</organism>
<sequence>MNDLQQLKNQATSGDSNAQLLLSKYYLTNNQHDKFNELFTPLLKQGFPPALLTKVDLLFQQSPNQAISFLLELAKFDVPNANYKLAMLLYFHPELTLDFSVFLKRSCRLNEIPGIIAACSLYYQLGHYKQAEALLTQYQHIPQVGELLDAMQITDNNSIVDVNFSDIKRPKPQQYNVNDIALEINLFYIDNFLTKLECEWLKIRSKSQLTPAYVVDGKSGEMILDNARSSQYSQLFPSLNDWVLLDIEQRISTLVNLPITHGEVSNVLYYQKSEEYKPHYDFFHPNDAGSNMAMKDGGQRIKTAICYLEESKEGGETSFPRLSKQIEGKKGRVVVFSNTDINSNPLPLSLHQGKPVKVGNKWILTKWYREKETSYKYNLIKLNL</sequence>
<keyword evidence="7" id="KW-0408">Iron</keyword>
<evidence type="ECO:0000259" key="9">
    <source>
        <dbReference type="PROSITE" id="PS51471"/>
    </source>
</evidence>
<keyword evidence="6" id="KW-0560">Oxidoreductase</keyword>
<dbReference type="InterPro" id="IPR005123">
    <property type="entry name" value="Oxoglu/Fe-dep_dioxygenase_dom"/>
</dbReference>
<evidence type="ECO:0000256" key="3">
    <source>
        <dbReference type="ARBA" id="ARBA00022824"/>
    </source>
</evidence>
<dbReference type="PROSITE" id="PS51471">
    <property type="entry name" value="FE2OG_OXY"/>
    <property type="match status" value="1"/>
</dbReference>
<dbReference type="RefSeq" id="WP_348389990.1">
    <property type="nucleotide sequence ID" value="NZ_CP134145.1"/>
</dbReference>